<reference evidence="2 3" key="1">
    <citation type="submission" date="2023-01" db="EMBL/GenBank/DDBJ databases">
        <title>Analysis of 21 Apiospora genomes using comparative genomics revels a genus with tremendous synthesis potential of carbohydrate active enzymes and secondary metabolites.</title>
        <authorList>
            <person name="Sorensen T."/>
        </authorList>
    </citation>
    <scope>NUCLEOTIDE SEQUENCE [LARGE SCALE GENOMIC DNA]</scope>
    <source>
        <strain evidence="2 3">CBS 117206</strain>
    </source>
</reference>
<name>A0AAW0Q688_9PEZI</name>
<proteinExistence type="predicted"/>
<sequence length="129" mass="14156">MLGRLSTKLPETHDTFPPPPTATSARSCHVYAVRNRLGTLGWASPGGLADWPALDEGRRYLTAPSSRPPLDLNLYSPVYKLAYSTLLRLLRRLLLSRLLAPTLALPFADIDVCWPTRCAGATRGSDVKL</sequence>
<dbReference type="Proteomes" id="UP001392437">
    <property type="component" value="Unassembled WGS sequence"/>
</dbReference>
<comment type="caution">
    <text evidence="2">The sequence shown here is derived from an EMBL/GenBank/DDBJ whole genome shotgun (WGS) entry which is preliminary data.</text>
</comment>
<protein>
    <submittedName>
        <fullName evidence="2">Uncharacterized protein</fullName>
    </submittedName>
</protein>
<dbReference type="EMBL" id="JAQQWP010000012">
    <property type="protein sequence ID" value="KAK8092745.1"/>
    <property type="molecule type" value="Genomic_DNA"/>
</dbReference>
<feature type="region of interest" description="Disordered" evidence="1">
    <location>
        <begin position="1"/>
        <end position="23"/>
    </location>
</feature>
<evidence type="ECO:0000256" key="1">
    <source>
        <dbReference type="SAM" id="MobiDB-lite"/>
    </source>
</evidence>
<accession>A0AAW0Q688</accession>
<evidence type="ECO:0000313" key="3">
    <source>
        <dbReference type="Proteomes" id="UP001392437"/>
    </source>
</evidence>
<dbReference type="AlphaFoldDB" id="A0AAW0Q688"/>
<evidence type="ECO:0000313" key="2">
    <source>
        <dbReference type="EMBL" id="KAK8092745.1"/>
    </source>
</evidence>
<keyword evidence="3" id="KW-1185">Reference proteome</keyword>
<gene>
    <name evidence="2" type="ORF">PG999_014332</name>
</gene>
<organism evidence="2 3">
    <name type="scientific">Apiospora kogelbergensis</name>
    <dbReference type="NCBI Taxonomy" id="1337665"/>
    <lineage>
        <taxon>Eukaryota</taxon>
        <taxon>Fungi</taxon>
        <taxon>Dikarya</taxon>
        <taxon>Ascomycota</taxon>
        <taxon>Pezizomycotina</taxon>
        <taxon>Sordariomycetes</taxon>
        <taxon>Xylariomycetidae</taxon>
        <taxon>Amphisphaeriales</taxon>
        <taxon>Apiosporaceae</taxon>
        <taxon>Apiospora</taxon>
    </lineage>
</organism>